<name>A0A428ZCG3_KIBAR</name>
<accession>A0A428ZCG3</accession>
<gene>
    <name evidence="2" type="ORF">DMH04_16230</name>
</gene>
<sequence>MVTIEASVVSEVMTVAFDIFVNYRTADAAFGAAATYVLLADRFGNDRVFLDNQSIPDGSMYPAALRDALESVRVLVVLIGPNWLAADPEDPGRSLIERETDWVRREIRRAIERDIVLIPVLLDGVELPKPSLLPDDIRDLVSRQAVEVRHTSLRADVDRMAERLVRQIPELVCETELSAVLRNVLEAQSVVADELPYRFCRRTPSHRCPRCTWSNAPAAGRIVASSTRR</sequence>
<feature type="domain" description="TIR" evidence="1">
    <location>
        <begin position="15"/>
        <end position="168"/>
    </location>
</feature>
<evidence type="ECO:0000313" key="2">
    <source>
        <dbReference type="EMBL" id="RSM85745.1"/>
    </source>
</evidence>
<reference evidence="2 3" key="1">
    <citation type="submission" date="2018-05" db="EMBL/GenBank/DDBJ databases">
        <title>Evolution of GPA BGCs.</title>
        <authorList>
            <person name="Waglechner N."/>
            <person name="Wright G.D."/>
        </authorList>
    </citation>
    <scope>NUCLEOTIDE SEQUENCE [LARGE SCALE GENOMIC DNA]</scope>
    <source>
        <strain evidence="2 3">A82846</strain>
    </source>
</reference>
<organism evidence="2 3">
    <name type="scientific">Kibdelosporangium aridum</name>
    <dbReference type="NCBI Taxonomy" id="2030"/>
    <lineage>
        <taxon>Bacteria</taxon>
        <taxon>Bacillati</taxon>
        <taxon>Actinomycetota</taxon>
        <taxon>Actinomycetes</taxon>
        <taxon>Pseudonocardiales</taxon>
        <taxon>Pseudonocardiaceae</taxon>
        <taxon>Kibdelosporangium</taxon>
    </lineage>
</organism>
<dbReference type="Pfam" id="PF13676">
    <property type="entry name" value="TIR_2"/>
    <property type="match status" value="1"/>
</dbReference>
<evidence type="ECO:0000313" key="3">
    <source>
        <dbReference type="Proteomes" id="UP000287547"/>
    </source>
</evidence>
<dbReference type="InterPro" id="IPR000157">
    <property type="entry name" value="TIR_dom"/>
</dbReference>
<dbReference type="Proteomes" id="UP000287547">
    <property type="component" value="Unassembled WGS sequence"/>
</dbReference>
<dbReference type="InterPro" id="IPR035897">
    <property type="entry name" value="Toll_tir_struct_dom_sf"/>
</dbReference>
<protein>
    <recommendedName>
        <fullName evidence="1">TIR domain-containing protein</fullName>
    </recommendedName>
</protein>
<dbReference type="Gene3D" id="3.40.50.10140">
    <property type="entry name" value="Toll/interleukin-1 receptor homology (TIR) domain"/>
    <property type="match status" value="1"/>
</dbReference>
<dbReference type="AlphaFoldDB" id="A0A428ZCG3"/>
<evidence type="ECO:0000259" key="1">
    <source>
        <dbReference type="PROSITE" id="PS50104"/>
    </source>
</evidence>
<dbReference type="PROSITE" id="PS50104">
    <property type="entry name" value="TIR"/>
    <property type="match status" value="1"/>
</dbReference>
<comment type="caution">
    <text evidence="2">The sequence shown here is derived from an EMBL/GenBank/DDBJ whole genome shotgun (WGS) entry which is preliminary data.</text>
</comment>
<proteinExistence type="predicted"/>
<dbReference type="GO" id="GO:0007165">
    <property type="term" value="P:signal transduction"/>
    <property type="evidence" value="ECO:0007669"/>
    <property type="project" value="InterPro"/>
</dbReference>
<dbReference type="EMBL" id="QHKI01000011">
    <property type="protein sequence ID" value="RSM85745.1"/>
    <property type="molecule type" value="Genomic_DNA"/>
</dbReference>
<dbReference type="SUPFAM" id="SSF52200">
    <property type="entry name" value="Toll/Interleukin receptor TIR domain"/>
    <property type="match status" value="1"/>
</dbReference>